<dbReference type="EMBL" id="CP139781">
    <property type="protein sequence ID" value="WRQ89518.1"/>
    <property type="molecule type" value="Genomic_DNA"/>
</dbReference>
<evidence type="ECO:0000256" key="1">
    <source>
        <dbReference type="SAM" id="SignalP"/>
    </source>
</evidence>
<gene>
    <name evidence="2" type="ORF">K1X11_008855</name>
</gene>
<feature type="chain" id="PRO_5047353105" evidence="1">
    <location>
        <begin position="45"/>
        <end position="463"/>
    </location>
</feature>
<protein>
    <submittedName>
        <fullName evidence="2">DUF1552 domain-containing protein</fullName>
    </submittedName>
</protein>
<sequence>MNHSADTELRQHLRALSRRNFLRGMGASLALPAFASLTPSKLLAATAALETATTPTGAPLRTAFVTFPNGAIPDRWWPTGGMSNFALSETLAPLANVRDRVQIFKGLDHENATAGDDGAGDHARGNGVFLTGVRLKKSATDVQAGISIDQVIANHVGHLTRLPSLEMTCDANRQSSGCDSGYSCAYQYNISWKSPTQPMTPENNPRLIFERLFGSGAHGERQANAKRRMENRRSVLDFVMDDARSLQRKLDASDREKLDQYLSGVRDVETRIERAERFGPNVDPAIKTPEGIPEKHAEYVQVMYDMMLLAFKTDSTRVCTFVLGHDGDNRSFSEIGISEGHHELSHHQNRSDRIEKVATIDHWYVTQFAQFLQKMDETEDIDGNSLLHNSRIIYGSGNADGNRHTHHDLPVLLAGGGGGLLNPGRFVEVDSQPMSNLFLTLANQVGVKDLPRFGDSTALLGNV</sequence>
<dbReference type="Pfam" id="PF07586">
    <property type="entry name" value="HXXSHH"/>
    <property type="match status" value="1"/>
</dbReference>
<dbReference type="RefSeq" id="WP_221029794.1">
    <property type="nucleotide sequence ID" value="NZ_CP139781.1"/>
</dbReference>
<dbReference type="Proteomes" id="UP000738431">
    <property type="component" value="Chromosome"/>
</dbReference>
<dbReference type="InterPro" id="IPR011447">
    <property type="entry name" value="DUF1552"/>
</dbReference>
<organism evidence="2 3">
    <name type="scientific">Actomonas aquatica</name>
    <dbReference type="NCBI Taxonomy" id="2866162"/>
    <lineage>
        <taxon>Bacteria</taxon>
        <taxon>Pseudomonadati</taxon>
        <taxon>Verrucomicrobiota</taxon>
        <taxon>Opitutia</taxon>
        <taxon>Opitutales</taxon>
        <taxon>Opitutaceae</taxon>
        <taxon>Actomonas</taxon>
    </lineage>
</organism>
<feature type="signal peptide" evidence="1">
    <location>
        <begin position="1"/>
        <end position="44"/>
    </location>
</feature>
<evidence type="ECO:0000313" key="2">
    <source>
        <dbReference type="EMBL" id="WRQ89518.1"/>
    </source>
</evidence>
<proteinExistence type="predicted"/>
<evidence type="ECO:0000313" key="3">
    <source>
        <dbReference type="Proteomes" id="UP000738431"/>
    </source>
</evidence>
<keyword evidence="1" id="KW-0732">Signal</keyword>
<dbReference type="PROSITE" id="PS51318">
    <property type="entry name" value="TAT"/>
    <property type="match status" value="1"/>
</dbReference>
<keyword evidence="3" id="KW-1185">Reference proteome</keyword>
<accession>A0ABZ1CCW5</accession>
<name>A0ABZ1CCW5_9BACT</name>
<reference evidence="2 3" key="1">
    <citation type="submission" date="2023-12" db="EMBL/GenBank/DDBJ databases">
        <title>Description of an unclassified Opitutus bacterium of Verrucomicrobiota.</title>
        <authorList>
            <person name="Zhang D.-F."/>
        </authorList>
    </citation>
    <scope>NUCLEOTIDE SEQUENCE [LARGE SCALE GENOMIC DNA]</scope>
    <source>
        <strain evidence="2 3">WL0086</strain>
    </source>
</reference>
<dbReference type="InterPro" id="IPR006311">
    <property type="entry name" value="TAT_signal"/>
</dbReference>